<keyword evidence="3" id="KW-1185">Reference proteome</keyword>
<evidence type="ECO:0000256" key="1">
    <source>
        <dbReference type="SAM" id="Phobius"/>
    </source>
</evidence>
<dbReference type="eggNOG" id="COG2919">
    <property type="taxonomic scope" value="Bacteria"/>
</dbReference>
<dbReference type="STRING" id="1088721.JI59_03440"/>
<dbReference type="PATRIC" id="fig|1088721.3.peg.4233"/>
<keyword evidence="1" id="KW-1133">Transmembrane helix</keyword>
<keyword evidence="1" id="KW-0812">Transmembrane</keyword>
<sequence>MRPEPNIAKERLVQGLSLAVLLLMGAFVIAGPSGLIAWGENQRLLEQRRADLAQLKVERARIQNRVDLLDPRNVDPDLAGELLRGNLNVARSDEMVMLIP</sequence>
<feature type="transmembrane region" description="Helical" evidence="1">
    <location>
        <begin position="12"/>
        <end position="39"/>
    </location>
</feature>
<accession>G6EIX4</accession>
<organism evidence="2 3">
    <name type="scientific">Novosphingobium pentaromativorans US6-1</name>
    <dbReference type="NCBI Taxonomy" id="1088721"/>
    <lineage>
        <taxon>Bacteria</taxon>
        <taxon>Pseudomonadati</taxon>
        <taxon>Pseudomonadota</taxon>
        <taxon>Alphaproteobacteria</taxon>
        <taxon>Sphingomonadales</taxon>
        <taxon>Sphingomonadaceae</taxon>
        <taxon>Novosphingobium</taxon>
    </lineage>
</organism>
<comment type="caution">
    <text evidence="2">The sequence shown here is derived from an EMBL/GenBank/DDBJ whole genome shotgun (WGS) entry which is preliminary data.</text>
</comment>
<name>G6EIX4_9SPHN</name>
<gene>
    <name evidence="2" type="ORF">NSU_4295</name>
</gene>
<dbReference type="EMBL" id="AGFM01000065">
    <property type="protein sequence ID" value="EHJ58733.1"/>
    <property type="molecule type" value="Genomic_DNA"/>
</dbReference>
<keyword evidence="1" id="KW-0472">Membrane</keyword>
<dbReference type="AlphaFoldDB" id="G6EIX4"/>
<evidence type="ECO:0000313" key="3">
    <source>
        <dbReference type="Proteomes" id="UP000004030"/>
    </source>
</evidence>
<dbReference type="Proteomes" id="UP000004030">
    <property type="component" value="Unassembled WGS sequence"/>
</dbReference>
<evidence type="ECO:0000313" key="2">
    <source>
        <dbReference type="EMBL" id="EHJ58733.1"/>
    </source>
</evidence>
<protein>
    <submittedName>
        <fullName evidence="2">Septum formation initiator</fullName>
    </submittedName>
</protein>
<dbReference type="RefSeq" id="WP_007015203.1">
    <property type="nucleotide sequence ID" value="NZ_AGFM01000065.1"/>
</dbReference>
<reference evidence="2 3" key="1">
    <citation type="journal article" date="2012" name="J. Bacteriol.">
        <title>Genome sequence of benzo(a)pyrene-degrading bacterium Novosphingobium pentaromativorans US6-1.</title>
        <authorList>
            <person name="Luo Y.R."/>
            <person name="Kang S.G."/>
            <person name="Kim S.J."/>
            <person name="Kim M.R."/>
            <person name="Li N."/>
            <person name="Lee J.H."/>
            <person name="Kwon K.K."/>
        </authorList>
    </citation>
    <scope>NUCLEOTIDE SEQUENCE [LARGE SCALE GENOMIC DNA]</scope>
    <source>
        <strain evidence="2 3">US6-1</strain>
    </source>
</reference>
<proteinExistence type="predicted"/>